<evidence type="ECO:0000256" key="6">
    <source>
        <dbReference type="RuleBase" id="RU004168"/>
    </source>
</evidence>
<proteinExistence type="inferred from homology"/>
<evidence type="ECO:0000313" key="9">
    <source>
        <dbReference type="Proteomes" id="UP001142055"/>
    </source>
</evidence>
<gene>
    <name evidence="8" type="ORF">RDWZM_008402</name>
</gene>
<comment type="caution">
    <text evidence="8">The sequence shown here is derived from an EMBL/GenBank/DDBJ whole genome shotgun (WGS) entry which is preliminary data.</text>
</comment>
<comment type="catalytic activity">
    <reaction evidence="4">
        <text>an acyl phosphate + H2O = a carboxylate + phosphate + H(+)</text>
        <dbReference type="Rhea" id="RHEA:14965"/>
        <dbReference type="ChEBI" id="CHEBI:15377"/>
        <dbReference type="ChEBI" id="CHEBI:15378"/>
        <dbReference type="ChEBI" id="CHEBI:29067"/>
        <dbReference type="ChEBI" id="CHEBI:43474"/>
        <dbReference type="ChEBI" id="CHEBI:59918"/>
        <dbReference type="EC" id="3.6.1.7"/>
    </reaction>
</comment>
<comment type="similarity">
    <text evidence="1 6">Belongs to the acylphosphatase family.</text>
</comment>
<name>A0A9Q0M0X6_BLOTA</name>
<evidence type="ECO:0000256" key="3">
    <source>
        <dbReference type="ARBA" id="ARBA00022801"/>
    </source>
</evidence>
<dbReference type="GO" id="GO:0003998">
    <property type="term" value="F:acylphosphatase activity"/>
    <property type="evidence" value="ECO:0007669"/>
    <property type="project" value="UniProtKB-EC"/>
</dbReference>
<dbReference type="PRINTS" id="PR00112">
    <property type="entry name" value="ACYLPHPHTASE"/>
</dbReference>
<dbReference type="PROSITE" id="PS51160">
    <property type="entry name" value="ACYLPHOSPHATASE_3"/>
    <property type="match status" value="1"/>
</dbReference>
<dbReference type="Gene3D" id="3.30.70.100">
    <property type="match status" value="1"/>
</dbReference>
<accession>A0A9Q0M0X6</accession>
<evidence type="ECO:0000313" key="8">
    <source>
        <dbReference type="EMBL" id="KAJ6217245.1"/>
    </source>
</evidence>
<dbReference type="EMBL" id="JAPWDV010000003">
    <property type="protein sequence ID" value="KAJ6217245.1"/>
    <property type="molecule type" value="Genomic_DNA"/>
</dbReference>
<dbReference type="Pfam" id="PF00708">
    <property type="entry name" value="Acylphosphatase"/>
    <property type="match status" value="1"/>
</dbReference>
<feature type="domain" description="Acylphosphatase-like" evidence="7">
    <location>
        <begin position="175"/>
        <end position="265"/>
    </location>
</feature>
<dbReference type="Proteomes" id="UP001142055">
    <property type="component" value="Chromosome 3"/>
</dbReference>
<dbReference type="InterPro" id="IPR020456">
    <property type="entry name" value="Acylphosphatase"/>
</dbReference>
<evidence type="ECO:0000256" key="1">
    <source>
        <dbReference type="ARBA" id="ARBA00005614"/>
    </source>
</evidence>
<evidence type="ECO:0000256" key="2">
    <source>
        <dbReference type="ARBA" id="ARBA00012150"/>
    </source>
</evidence>
<dbReference type="AlphaFoldDB" id="A0A9Q0M0X6"/>
<dbReference type="EC" id="3.6.1.7" evidence="2"/>
<dbReference type="PANTHER" id="PTHR10029">
    <property type="entry name" value="ACYLPHOSPHATASE"/>
    <property type="match status" value="1"/>
</dbReference>
<dbReference type="InterPro" id="IPR036046">
    <property type="entry name" value="Acylphosphatase-like_dom_sf"/>
</dbReference>
<comment type="caution">
    <text evidence="5">Lacks conserved residue(s) required for the propagation of feature annotation.</text>
</comment>
<evidence type="ECO:0000256" key="4">
    <source>
        <dbReference type="ARBA" id="ARBA00047645"/>
    </source>
</evidence>
<protein>
    <recommendedName>
        <fullName evidence="2">acylphosphatase</fullName>
        <ecNumber evidence="2">3.6.1.7</ecNumber>
    </recommendedName>
</protein>
<dbReference type="SUPFAM" id="SSF54975">
    <property type="entry name" value="Acylphosphatase/BLUF domain-like"/>
    <property type="match status" value="1"/>
</dbReference>
<keyword evidence="3" id="KW-0378">Hydrolase</keyword>
<organism evidence="8 9">
    <name type="scientific">Blomia tropicalis</name>
    <name type="common">Mite</name>
    <dbReference type="NCBI Taxonomy" id="40697"/>
    <lineage>
        <taxon>Eukaryota</taxon>
        <taxon>Metazoa</taxon>
        <taxon>Ecdysozoa</taxon>
        <taxon>Arthropoda</taxon>
        <taxon>Chelicerata</taxon>
        <taxon>Arachnida</taxon>
        <taxon>Acari</taxon>
        <taxon>Acariformes</taxon>
        <taxon>Sarcoptiformes</taxon>
        <taxon>Astigmata</taxon>
        <taxon>Glycyphagoidea</taxon>
        <taxon>Echimyopodidae</taxon>
        <taxon>Blomia</taxon>
    </lineage>
</organism>
<dbReference type="PANTHER" id="PTHR10029:SF10">
    <property type="entry name" value="GEO08407P1"/>
    <property type="match status" value="1"/>
</dbReference>
<dbReference type="FunFam" id="3.30.70.100:FF:000011">
    <property type="entry name" value="Acylphosphatase"/>
    <property type="match status" value="1"/>
</dbReference>
<evidence type="ECO:0000259" key="7">
    <source>
        <dbReference type="PROSITE" id="PS51160"/>
    </source>
</evidence>
<evidence type="ECO:0000256" key="5">
    <source>
        <dbReference type="PROSITE-ProRule" id="PRU00520"/>
    </source>
</evidence>
<dbReference type="InterPro" id="IPR001792">
    <property type="entry name" value="Acylphosphatase-like_dom"/>
</dbReference>
<keyword evidence="9" id="KW-1185">Reference proteome</keyword>
<sequence length="265" mass="30476">MFNTGISRSNTNSYINESLCSSSRSTVSSCRSDRATTSPLVYGQLLTLDSAFYQPTRWKSWYVKKLTCDLSLSRHRRQSLIANETSNNNNNNYIKVNHNNNHYCSYSSRLSREAATVATLDSIRQKQLTRNTTNANTNNKMIKAMHQFSTIKTVYSDDRKSFVADVNPLRAMLVQVDFEVFGEVSGVYFTKYAKSMCENLNIKGWIRVSPRGTVYGQIQGEKEKVDEMALWLRLQGSPGSKIDYCQFKNWQIIDSCDFRNFTIRY</sequence>
<reference evidence="8" key="1">
    <citation type="submission" date="2022-12" db="EMBL/GenBank/DDBJ databases">
        <title>Genome assemblies of Blomia tropicalis.</title>
        <authorList>
            <person name="Cui Y."/>
        </authorList>
    </citation>
    <scope>NUCLEOTIDE SEQUENCE</scope>
    <source>
        <tissue evidence="8">Adult mites</tissue>
    </source>
</reference>